<gene>
    <name evidence="1" type="ORF">RRG08_061988</name>
</gene>
<organism evidence="1 2">
    <name type="scientific">Elysia crispata</name>
    <name type="common">lettuce slug</name>
    <dbReference type="NCBI Taxonomy" id="231223"/>
    <lineage>
        <taxon>Eukaryota</taxon>
        <taxon>Metazoa</taxon>
        <taxon>Spiralia</taxon>
        <taxon>Lophotrochozoa</taxon>
        <taxon>Mollusca</taxon>
        <taxon>Gastropoda</taxon>
        <taxon>Heterobranchia</taxon>
        <taxon>Euthyneura</taxon>
        <taxon>Panpulmonata</taxon>
        <taxon>Sacoglossa</taxon>
        <taxon>Placobranchoidea</taxon>
        <taxon>Plakobranchidae</taxon>
        <taxon>Elysia</taxon>
    </lineage>
</organism>
<dbReference type="Proteomes" id="UP001283361">
    <property type="component" value="Unassembled WGS sequence"/>
</dbReference>
<accession>A0AAE1A3M4</accession>
<evidence type="ECO:0000313" key="1">
    <source>
        <dbReference type="EMBL" id="KAK3780367.1"/>
    </source>
</evidence>
<comment type="caution">
    <text evidence="1">The sequence shown here is derived from an EMBL/GenBank/DDBJ whole genome shotgun (WGS) entry which is preliminary data.</text>
</comment>
<protein>
    <submittedName>
        <fullName evidence="1">Uncharacterized protein</fullName>
    </submittedName>
</protein>
<proteinExistence type="predicted"/>
<reference evidence="1" key="1">
    <citation type="journal article" date="2023" name="G3 (Bethesda)">
        <title>A reference genome for the long-term kleptoplast-retaining sea slug Elysia crispata morphotype clarki.</title>
        <authorList>
            <person name="Eastman K.E."/>
            <person name="Pendleton A.L."/>
            <person name="Shaikh M.A."/>
            <person name="Suttiyut T."/>
            <person name="Ogas R."/>
            <person name="Tomko P."/>
            <person name="Gavelis G."/>
            <person name="Widhalm J.R."/>
            <person name="Wisecaver J.H."/>
        </authorList>
    </citation>
    <scope>NUCLEOTIDE SEQUENCE</scope>
    <source>
        <strain evidence="1">ECLA1</strain>
    </source>
</reference>
<evidence type="ECO:0000313" key="2">
    <source>
        <dbReference type="Proteomes" id="UP001283361"/>
    </source>
</evidence>
<dbReference type="AlphaFoldDB" id="A0AAE1A3M4"/>
<name>A0AAE1A3M4_9GAST</name>
<dbReference type="EMBL" id="JAWDGP010002732">
    <property type="protein sequence ID" value="KAK3780367.1"/>
    <property type="molecule type" value="Genomic_DNA"/>
</dbReference>
<sequence>MPSLRWTRQRPSVWSRRPLQGPEQHVGILLSIPTGPLKGSFVWAVGSQPGQQLRQNEDEGDASDVAVAKVVPAYRPVPSTDDAGLILSSFLQMSLNTTPHSAEQNNVRDMAEPTERTRPLVTDLFENFSLYLVNCESTWRKHSADPGNFKSSVVTQLDPCNLNCPALSCPKKVNLLKQ</sequence>
<keyword evidence="2" id="KW-1185">Reference proteome</keyword>